<dbReference type="AlphaFoldDB" id="A0A382R3Q8"/>
<proteinExistence type="inferred from homology"/>
<keyword evidence="2" id="KW-0521">NADP</keyword>
<evidence type="ECO:0000313" key="5">
    <source>
        <dbReference type="EMBL" id="SVC91785.1"/>
    </source>
</evidence>
<dbReference type="PANTHER" id="PTHR43217:SF1">
    <property type="entry name" value="SUCCINATE SEMIALDEHYDE DEHYDROGENASE [NAD(P)+] SAD"/>
    <property type="match status" value="1"/>
</dbReference>
<dbReference type="InterPro" id="IPR016163">
    <property type="entry name" value="Ald_DH_C"/>
</dbReference>
<feature type="non-terminal residue" evidence="5">
    <location>
        <position position="291"/>
    </location>
</feature>
<dbReference type="Gene3D" id="3.40.605.10">
    <property type="entry name" value="Aldehyde Dehydrogenase, Chain A, domain 1"/>
    <property type="match status" value="1"/>
</dbReference>
<dbReference type="InterPro" id="IPR016160">
    <property type="entry name" value="Ald_DH_CS_CYS"/>
</dbReference>
<evidence type="ECO:0000256" key="1">
    <source>
        <dbReference type="ARBA" id="ARBA00009986"/>
    </source>
</evidence>
<dbReference type="SUPFAM" id="SSF53720">
    <property type="entry name" value="ALDH-like"/>
    <property type="match status" value="1"/>
</dbReference>
<dbReference type="InterPro" id="IPR047110">
    <property type="entry name" value="GABD/Sad-like"/>
</dbReference>
<dbReference type="GO" id="GO:0004777">
    <property type="term" value="F:succinate-semialdehyde dehydrogenase (NAD+) activity"/>
    <property type="evidence" value="ECO:0007669"/>
    <property type="project" value="TreeGrafter"/>
</dbReference>
<keyword evidence="3" id="KW-0560">Oxidoreductase</keyword>
<reference evidence="5" key="1">
    <citation type="submission" date="2018-05" db="EMBL/GenBank/DDBJ databases">
        <authorList>
            <person name="Lanie J.A."/>
            <person name="Ng W.-L."/>
            <person name="Kazmierczak K.M."/>
            <person name="Andrzejewski T.M."/>
            <person name="Davidsen T.M."/>
            <person name="Wayne K.J."/>
            <person name="Tettelin H."/>
            <person name="Glass J.I."/>
            <person name="Rusch D."/>
            <person name="Podicherti R."/>
            <person name="Tsui H.-C.T."/>
            <person name="Winkler M.E."/>
        </authorList>
    </citation>
    <scope>NUCLEOTIDE SEQUENCE</scope>
</reference>
<dbReference type="Gene3D" id="3.40.309.10">
    <property type="entry name" value="Aldehyde Dehydrogenase, Chain A, domain 2"/>
    <property type="match status" value="1"/>
</dbReference>
<dbReference type="InterPro" id="IPR016161">
    <property type="entry name" value="Ald_DH/histidinol_DH"/>
</dbReference>
<sequence>MRYVAINPHTGQEICSYPTADKFELRATIERSGEAFESWKRTSSAERSVVLCRVAELLRANSEGDARLMAEEMGKPLAQGRGEVEKCAWTCEYYAQHAERFLEDESSGTDAAHSYVSYRPLGPLLAIMPWNFPFWQVFRFGAPALMAGNTILLKHAPGVPGCALRVQEIFDEAGLPEGCFQNLFLTDRQVGSVIRTPLVRAVTLTGSVRAGSAVAKQAGAQVKKTVLELGGSDPYVILEDADIEHAAGQCVQSRLTNSGQSCVAAKRFIVMEPVRERFVEAVVERMQSARI</sequence>
<dbReference type="InterPro" id="IPR015590">
    <property type="entry name" value="Aldehyde_DH_dom"/>
</dbReference>
<protein>
    <recommendedName>
        <fullName evidence="4">Aldehyde dehydrogenase domain-containing protein</fullName>
    </recommendedName>
</protein>
<name>A0A382R3Q8_9ZZZZ</name>
<organism evidence="5">
    <name type="scientific">marine metagenome</name>
    <dbReference type="NCBI Taxonomy" id="408172"/>
    <lineage>
        <taxon>unclassified sequences</taxon>
        <taxon>metagenomes</taxon>
        <taxon>ecological metagenomes</taxon>
    </lineage>
</organism>
<accession>A0A382R3Q8</accession>
<dbReference type="EMBL" id="UINC01118570">
    <property type="protein sequence ID" value="SVC91785.1"/>
    <property type="molecule type" value="Genomic_DNA"/>
</dbReference>
<dbReference type="Pfam" id="PF00171">
    <property type="entry name" value="Aldedh"/>
    <property type="match status" value="1"/>
</dbReference>
<dbReference type="InterPro" id="IPR016162">
    <property type="entry name" value="Ald_DH_N"/>
</dbReference>
<dbReference type="PROSITE" id="PS00070">
    <property type="entry name" value="ALDEHYDE_DEHYDR_CYS"/>
    <property type="match status" value="1"/>
</dbReference>
<dbReference type="PANTHER" id="PTHR43217">
    <property type="entry name" value="SUCCINATE SEMIALDEHYDE DEHYDROGENASE [NAD(P)+] SAD"/>
    <property type="match status" value="1"/>
</dbReference>
<evidence type="ECO:0000256" key="3">
    <source>
        <dbReference type="ARBA" id="ARBA00023002"/>
    </source>
</evidence>
<comment type="similarity">
    <text evidence="1">Belongs to the aldehyde dehydrogenase family.</text>
</comment>
<dbReference type="FunFam" id="3.40.605.10:FF:000012">
    <property type="entry name" value="NAD-dependent succinate-semialdehyde dehydrogenase"/>
    <property type="match status" value="1"/>
</dbReference>
<gene>
    <name evidence="5" type="ORF">METZ01_LOCUS344639</name>
</gene>
<feature type="domain" description="Aldehyde dehydrogenase" evidence="4">
    <location>
        <begin position="5"/>
        <end position="290"/>
    </location>
</feature>
<evidence type="ECO:0000259" key="4">
    <source>
        <dbReference type="Pfam" id="PF00171"/>
    </source>
</evidence>
<evidence type="ECO:0000256" key="2">
    <source>
        <dbReference type="ARBA" id="ARBA00022857"/>
    </source>
</evidence>